<accession>A0A2N5E6D3</accession>
<dbReference type="Pfam" id="PF07338">
    <property type="entry name" value="YdgH_BhsA-like"/>
    <property type="match status" value="1"/>
</dbReference>
<dbReference type="InterPro" id="IPR025543">
    <property type="entry name" value="Dodecin-like"/>
</dbReference>
<feature type="chain" id="PRO_5014639513" description="YdgH/BhsA/McbA-like domain-containing protein" evidence="2">
    <location>
        <begin position="25"/>
        <end position="85"/>
    </location>
</feature>
<dbReference type="AlphaFoldDB" id="A0A2N5E6D3"/>
<protein>
    <recommendedName>
        <fullName evidence="3">YdgH/BhsA/McbA-like domain-containing protein</fullName>
    </recommendedName>
</protein>
<feature type="signal peptide" evidence="2">
    <location>
        <begin position="1"/>
        <end position="24"/>
    </location>
</feature>
<comment type="caution">
    <text evidence="4">The sequence shown here is derived from an EMBL/GenBank/DDBJ whole genome shotgun (WGS) entry which is preliminary data.</text>
</comment>
<evidence type="ECO:0000313" key="5">
    <source>
        <dbReference type="Proteomes" id="UP000234503"/>
    </source>
</evidence>
<keyword evidence="5" id="KW-1185">Reference proteome</keyword>
<evidence type="ECO:0000256" key="2">
    <source>
        <dbReference type="SAM" id="SignalP"/>
    </source>
</evidence>
<dbReference type="RefSeq" id="WP_101823788.1">
    <property type="nucleotide sequence ID" value="NZ_PJZH01000005.1"/>
</dbReference>
<organism evidence="4 5">
    <name type="scientific">Chimaeribacter coloradensis</name>
    <dbReference type="NCBI Taxonomy" id="2060068"/>
    <lineage>
        <taxon>Bacteria</taxon>
        <taxon>Pseudomonadati</taxon>
        <taxon>Pseudomonadota</taxon>
        <taxon>Gammaproteobacteria</taxon>
        <taxon>Enterobacterales</taxon>
        <taxon>Yersiniaceae</taxon>
        <taxon>Chimaeribacter</taxon>
    </lineage>
</organism>
<feature type="domain" description="YdgH/BhsA/McbA-like" evidence="3">
    <location>
        <begin position="34"/>
        <end position="85"/>
    </location>
</feature>
<evidence type="ECO:0000259" key="3">
    <source>
        <dbReference type="Pfam" id="PF07338"/>
    </source>
</evidence>
<evidence type="ECO:0000313" key="4">
    <source>
        <dbReference type="EMBL" id="PLR36884.1"/>
    </source>
</evidence>
<dbReference type="InterPro" id="IPR010854">
    <property type="entry name" value="YdgH/BhsA/McbA-like_dom"/>
</dbReference>
<dbReference type="NCBIfam" id="NF047859">
    <property type="entry name" value="StressCuResBhsA"/>
    <property type="match status" value="1"/>
</dbReference>
<dbReference type="InterPro" id="IPR036275">
    <property type="entry name" value="YdgH-like_sf"/>
</dbReference>
<sequence length="85" mass="8537">MKSIKYFAVAATLSLAAFAGAAGAATLTQQDAGEKLGMVTASGATDLSTVEAQLAAKAQQAGASSYRIISVSGNNKLHGTAELYK</sequence>
<proteinExistence type="predicted"/>
<keyword evidence="1 2" id="KW-0732">Signal</keyword>
<dbReference type="Gene3D" id="3.30.1660.10">
    <property type="entry name" value="Flavin-binding protein dodecin"/>
    <property type="match status" value="1"/>
</dbReference>
<dbReference type="SUPFAM" id="SSF159871">
    <property type="entry name" value="YdgH-like"/>
    <property type="match status" value="1"/>
</dbReference>
<dbReference type="EMBL" id="PJZH01000005">
    <property type="protein sequence ID" value="PLR36884.1"/>
    <property type="molecule type" value="Genomic_DNA"/>
</dbReference>
<gene>
    <name evidence="4" type="ORF">CYR32_07545</name>
</gene>
<reference evidence="4 5" key="1">
    <citation type="submission" date="2017-12" db="EMBL/GenBank/DDBJ databases">
        <title>Characterization of six clinical isolates of Enterochimera gen. nov., a novel genus of the Yersiniaciae family and the three species Enterochimera arupensis sp. nov., Enterochimera coloradensis sp. nov, and Enterochimera californica sp. nov.</title>
        <authorList>
            <person name="Rossi A."/>
            <person name="Fisher M."/>
        </authorList>
    </citation>
    <scope>NUCLEOTIDE SEQUENCE [LARGE SCALE GENOMIC DNA]</scope>
    <source>
        <strain evidence="5">2016-Iso4</strain>
    </source>
</reference>
<name>A0A2N5E6D3_9GAMM</name>
<dbReference type="Proteomes" id="UP000234503">
    <property type="component" value="Unassembled WGS sequence"/>
</dbReference>
<evidence type="ECO:0000256" key="1">
    <source>
        <dbReference type="ARBA" id="ARBA00022729"/>
    </source>
</evidence>